<feature type="transmembrane region" description="Helical" evidence="1">
    <location>
        <begin position="35"/>
        <end position="57"/>
    </location>
</feature>
<feature type="transmembrane region" description="Helical" evidence="1">
    <location>
        <begin position="302"/>
        <end position="329"/>
    </location>
</feature>
<feature type="transmembrane region" description="Helical" evidence="1">
    <location>
        <begin position="86"/>
        <end position="105"/>
    </location>
</feature>
<feature type="transmembrane region" description="Helical" evidence="1">
    <location>
        <begin position="265"/>
        <end position="282"/>
    </location>
</feature>
<name>A0A927N037_9ACTN</name>
<accession>A0A927N037</accession>
<feature type="transmembrane region" description="Helical" evidence="1">
    <location>
        <begin position="432"/>
        <end position="457"/>
    </location>
</feature>
<evidence type="ECO:0008006" key="4">
    <source>
        <dbReference type="Google" id="ProtNLM"/>
    </source>
</evidence>
<proteinExistence type="predicted"/>
<reference evidence="2" key="1">
    <citation type="submission" date="2020-10" db="EMBL/GenBank/DDBJ databases">
        <title>Sequencing the genomes of 1000 actinobacteria strains.</title>
        <authorList>
            <person name="Klenk H.-P."/>
        </authorList>
    </citation>
    <scope>NUCLEOTIDE SEQUENCE</scope>
    <source>
        <strain evidence="2">DSM 45354</strain>
    </source>
</reference>
<dbReference type="AlphaFoldDB" id="A0A927N037"/>
<dbReference type="RefSeq" id="WP_337917915.1">
    <property type="nucleotide sequence ID" value="NZ_BAABJL010000040.1"/>
</dbReference>
<organism evidence="2 3">
    <name type="scientific">Actinopolymorpha pittospori</name>
    <dbReference type="NCBI Taxonomy" id="648752"/>
    <lineage>
        <taxon>Bacteria</taxon>
        <taxon>Bacillati</taxon>
        <taxon>Actinomycetota</taxon>
        <taxon>Actinomycetes</taxon>
        <taxon>Propionibacteriales</taxon>
        <taxon>Actinopolymorphaceae</taxon>
        <taxon>Actinopolymorpha</taxon>
    </lineage>
</organism>
<dbReference type="Proteomes" id="UP000638648">
    <property type="component" value="Unassembled WGS sequence"/>
</dbReference>
<gene>
    <name evidence="2" type="ORF">HEB94_004706</name>
</gene>
<keyword evidence="1" id="KW-1133">Transmembrane helix</keyword>
<sequence>MSVRASAATTGVTPPTDVVVLAHGIGGRGDLPVPFSLALVGAVVALLVSFAILAWAWRTPHLKDQERGVALPAGVTRVVDARATRIGLRLLGLAATAYVLVSAVLGPDLLVNPTFGVVYVLFWVGMPLVSAVLGPIWPLLNPLRTLHLLLTRALRTRPEEGLLPLPPGLGYWPAALGLFAFVWLELVAPENTTLPIIRVWFAVYAVVMLMGALVYGSRFFDRGDPFEVYSQVFGHLSPLARRPSDGRLVLRSPLRHLASLRPGPGFVAVVAVLLGSTAFDGFSQSVGWVGFVQGSGLPEVLLGTAALTGFVLVVAGSFTLASVLSGGLAGGPGTRELPRRLAASVVPIVLGYLIAHYFTLLVLEGQNTFILLSDPLANGANLLGLSGRAVDPWIADSPPAVAAIKAGAVVLGHVIGVVAAHDRAVALFPRRTALLGQLPLLVVMVGYTLGGLTLLFAT</sequence>
<comment type="caution">
    <text evidence="2">The sequence shown here is derived from an EMBL/GenBank/DDBJ whole genome shotgun (WGS) entry which is preliminary data.</text>
</comment>
<feature type="transmembrane region" description="Helical" evidence="1">
    <location>
        <begin position="400"/>
        <end position="420"/>
    </location>
</feature>
<feature type="transmembrane region" description="Helical" evidence="1">
    <location>
        <begin position="341"/>
        <end position="363"/>
    </location>
</feature>
<keyword evidence="1" id="KW-0472">Membrane</keyword>
<keyword evidence="1" id="KW-0812">Transmembrane</keyword>
<evidence type="ECO:0000256" key="1">
    <source>
        <dbReference type="SAM" id="Phobius"/>
    </source>
</evidence>
<feature type="transmembrane region" description="Helical" evidence="1">
    <location>
        <begin position="117"/>
        <end position="140"/>
    </location>
</feature>
<feature type="transmembrane region" description="Helical" evidence="1">
    <location>
        <begin position="196"/>
        <end position="215"/>
    </location>
</feature>
<dbReference type="EMBL" id="JADBEM010000001">
    <property type="protein sequence ID" value="MBE1607858.1"/>
    <property type="molecule type" value="Genomic_DNA"/>
</dbReference>
<evidence type="ECO:0000313" key="3">
    <source>
        <dbReference type="Proteomes" id="UP000638648"/>
    </source>
</evidence>
<keyword evidence="3" id="KW-1185">Reference proteome</keyword>
<feature type="transmembrane region" description="Helical" evidence="1">
    <location>
        <begin position="161"/>
        <end position="184"/>
    </location>
</feature>
<evidence type="ECO:0000313" key="2">
    <source>
        <dbReference type="EMBL" id="MBE1607858.1"/>
    </source>
</evidence>
<protein>
    <recommendedName>
        <fullName evidence="4">Fenitrothion hydrolase</fullName>
    </recommendedName>
</protein>